<sequence>MEKGARNKVRTKMDEDEECLLTPSGRVEIVRHDFSGFRPEGMFDEQNTRESLLRRRIIHLEDLVKELMARLKIMEKDNDIMKPNTEELKKNYDDLKNKVCVSEKKMEDNEDQMRKICEKQNCWKMDQDQQKVNLKKNYRRISQGKGTQGCQTVIKDKECFFITI</sequence>
<keyword evidence="2" id="KW-1185">Reference proteome</keyword>
<name>A0A5B7HW78_PORTR</name>
<accession>A0A5B7HW78</accession>
<dbReference type="AlphaFoldDB" id="A0A5B7HW78"/>
<dbReference type="Proteomes" id="UP000324222">
    <property type="component" value="Unassembled WGS sequence"/>
</dbReference>
<gene>
    <name evidence="1" type="ORF">E2C01_066966</name>
</gene>
<organism evidence="1 2">
    <name type="scientific">Portunus trituberculatus</name>
    <name type="common">Swimming crab</name>
    <name type="synonym">Neptunus trituberculatus</name>
    <dbReference type="NCBI Taxonomy" id="210409"/>
    <lineage>
        <taxon>Eukaryota</taxon>
        <taxon>Metazoa</taxon>
        <taxon>Ecdysozoa</taxon>
        <taxon>Arthropoda</taxon>
        <taxon>Crustacea</taxon>
        <taxon>Multicrustacea</taxon>
        <taxon>Malacostraca</taxon>
        <taxon>Eumalacostraca</taxon>
        <taxon>Eucarida</taxon>
        <taxon>Decapoda</taxon>
        <taxon>Pleocyemata</taxon>
        <taxon>Brachyura</taxon>
        <taxon>Eubrachyura</taxon>
        <taxon>Portunoidea</taxon>
        <taxon>Portunidae</taxon>
        <taxon>Portuninae</taxon>
        <taxon>Portunus</taxon>
    </lineage>
</organism>
<evidence type="ECO:0000313" key="1">
    <source>
        <dbReference type="EMBL" id="MPC72654.1"/>
    </source>
</evidence>
<comment type="caution">
    <text evidence="1">The sequence shown here is derived from an EMBL/GenBank/DDBJ whole genome shotgun (WGS) entry which is preliminary data.</text>
</comment>
<dbReference type="EMBL" id="VSRR010035132">
    <property type="protein sequence ID" value="MPC72654.1"/>
    <property type="molecule type" value="Genomic_DNA"/>
</dbReference>
<proteinExistence type="predicted"/>
<reference evidence="1 2" key="1">
    <citation type="submission" date="2019-05" db="EMBL/GenBank/DDBJ databases">
        <title>Another draft genome of Portunus trituberculatus and its Hox gene families provides insights of decapod evolution.</title>
        <authorList>
            <person name="Jeong J.-H."/>
            <person name="Song I."/>
            <person name="Kim S."/>
            <person name="Choi T."/>
            <person name="Kim D."/>
            <person name="Ryu S."/>
            <person name="Kim W."/>
        </authorList>
    </citation>
    <scope>NUCLEOTIDE SEQUENCE [LARGE SCALE GENOMIC DNA]</scope>
    <source>
        <tissue evidence="1">Muscle</tissue>
    </source>
</reference>
<protein>
    <submittedName>
        <fullName evidence="1">Uncharacterized protein</fullName>
    </submittedName>
</protein>
<evidence type="ECO:0000313" key="2">
    <source>
        <dbReference type="Proteomes" id="UP000324222"/>
    </source>
</evidence>